<dbReference type="EMBL" id="CP060635">
    <property type="protein sequence ID" value="QNM09843.1"/>
    <property type="molecule type" value="Genomic_DNA"/>
</dbReference>
<evidence type="ECO:0000313" key="3">
    <source>
        <dbReference type="EMBL" id="QNM09843.1"/>
    </source>
</evidence>
<keyword evidence="1" id="KW-1133">Transmembrane helix</keyword>
<feature type="transmembrane region" description="Helical" evidence="1">
    <location>
        <begin position="20"/>
        <end position="37"/>
    </location>
</feature>
<feature type="transmembrane region" description="Helical" evidence="1">
    <location>
        <begin position="79"/>
        <end position="99"/>
    </location>
</feature>
<feature type="transmembrane region" description="Helical" evidence="1">
    <location>
        <begin position="322"/>
        <end position="343"/>
    </location>
</feature>
<evidence type="ECO:0000256" key="1">
    <source>
        <dbReference type="SAM" id="Phobius"/>
    </source>
</evidence>
<dbReference type="RefSeq" id="WP_249329415.1">
    <property type="nucleotide sequence ID" value="NZ_CP060635.1"/>
</dbReference>
<feature type="domain" description="DUF6449" evidence="2">
    <location>
        <begin position="455"/>
        <end position="602"/>
    </location>
</feature>
<feature type="transmembrane region" description="Helical" evidence="1">
    <location>
        <begin position="355"/>
        <end position="373"/>
    </location>
</feature>
<keyword evidence="1" id="KW-0812">Transmembrane</keyword>
<evidence type="ECO:0000259" key="2">
    <source>
        <dbReference type="Pfam" id="PF20047"/>
    </source>
</evidence>
<feature type="transmembrane region" description="Helical" evidence="1">
    <location>
        <begin position="254"/>
        <end position="275"/>
    </location>
</feature>
<name>A0A7G9GGB1_9FIRM</name>
<feature type="transmembrane region" description="Helical" evidence="1">
    <location>
        <begin position="295"/>
        <end position="316"/>
    </location>
</feature>
<keyword evidence="1" id="KW-0472">Membrane</keyword>
<gene>
    <name evidence="3" type="ORF">H9Q79_06040</name>
</gene>
<dbReference type="Pfam" id="PF20047">
    <property type="entry name" value="DUF6449"/>
    <property type="match status" value="1"/>
</dbReference>
<organism evidence="3 4">
    <name type="scientific">Wansuia hejianensis</name>
    <dbReference type="NCBI Taxonomy" id="2763667"/>
    <lineage>
        <taxon>Bacteria</taxon>
        <taxon>Bacillati</taxon>
        <taxon>Bacillota</taxon>
        <taxon>Clostridia</taxon>
        <taxon>Lachnospirales</taxon>
        <taxon>Lachnospiraceae</taxon>
        <taxon>Wansuia</taxon>
    </lineage>
</organism>
<sequence>MTSKISFFKLLRENLRHRGWLMILMFFINAFLLPINFQMRLENVLHIQFTDMTSNQMKVWVEQNRQLAAEQVLGPSNGMIMAAVLVAAILCGVTGFAYLHSKEKVDFYHSIAVRRRQLFLIQYLSGIIIAAVPYVVCVLIAVLGVGTVNGIVTSETVAMALGTMGFFCLSFLTAYTVCVLAMLLTGRILTGILGTVFFWGYGPMCFWVIRNMMVSFFDTYCTIPGSTNPGTYFSPVTLMIYMGKQMGLRDTVPALMWLILPGILAAALLLCFLVYEKRPSEAAECALSYPRSEGIVKIMITIPAALSAGMAVRWFAGYDSRGWFVFTAVLAALFLNCIIEFVFSTDLKNIWTHKYSCGFILGGVGALLIIFLLDPLGYDRWQPDTGEVEEMSLYSYRIYEPFMEYYSATERLEATLLEKGGLSNYMPLYGLADEGIKAVRFDETEDFIEEVVLCYHLKGGKKAYRRYQVSGELLEQTLEDLSQDEEFREKYYPACGDGITGADSISVTDWADYRDTEQKLNLSREALLEFIGLFREESKKVTIGELRETQPSGILRLSRNEPVDTGRQYAMGTVHLMEDRLDEGYFYLYPQFEKTLDFLERMGIVFQNEINPEDINGLRLEIEQNSDEGISAETENGYAAAAEVSEIHTFYKKKDIEQVLSCIERCRYSDYREDEKWIYIILTYKDGSSGGGNCRITDVEKMEQLLKNSEPAV</sequence>
<feature type="transmembrane region" description="Helical" evidence="1">
    <location>
        <begin position="157"/>
        <end position="181"/>
    </location>
</feature>
<dbReference type="InterPro" id="IPR045611">
    <property type="entry name" value="DUF6449"/>
</dbReference>
<dbReference type="AlphaFoldDB" id="A0A7G9GGB1"/>
<accession>A0A7G9GGB1</accession>
<protein>
    <recommendedName>
        <fullName evidence="2">DUF6449 domain-containing protein</fullName>
    </recommendedName>
</protein>
<proteinExistence type="predicted"/>
<dbReference type="Proteomes" id="UP000515860">
    <property type="component" value="Chromosome"/>
</dbReference>
<feature type="transmembrane region" description="Helical" evidence="1">
    <location>
        <begin position="188"/>
        <end position="209"/>
    </location>
</feature>
<feature type="transmembrane region" description="Helical" evidence="1">
    <location>
        <begin position="120"/>
        <end position="145"/>
    </location>
</feature>
<dbReference type="KEGG" id="whj:H9Q79_06040"/>
<keyword evidence="4" id="KW-1185">Reference proteome</keyword>
<evidence type="ECO:0000313" key="4">
    <source>
        <dbReference type="Proteomes" id="UP000515860"/>
    </source>
</evidence>
<reference evidence="3 4" key="1">
    <citation type="submission" date="2020-08" db="EMBL/GenBank/DDBJ databases">
        <authorList>
            <person name="Liu C."/>
            <person name="Sun Q."/>
        </authorList>
    </citation>
    <scope>NUCLEOTIDE SEQUENCE [LARGE SCALE GENOMIC DNA]</scope>
    <source>
        <strain evidence="3 4">NSJ-29</strain>
    </source>
</reference>